<dbReference type="PROSITE" id="PS51257">
    <property type="entry name" value="PROKAR_LIPOPROTEIN"/>
    <property type="match status" value="1"/>
</dbReference>
<dbReference type="InterPro" id="IPR013783">
    <property type="entry name" value="Ig-like_fold"/>
</dbReference>
<name>A0A6J7PEL0_9ZZZZ</name>
<feature type="domain" description="Fibronectin type-III" evidence="1">
    <location>
        <begin position="438"/>
        <end position="508"/>
    </location>
</feature>
<evidence type="ECO:0000259" key="1">
    <source>
        <dbReference type="PROSITE" id="PS50853"/>
    </source>
</evidence>
<dbReference type="InterPro" id="IPR003961">
    <property type="entry name" value="FN3_dom"/>
</dbReference>
<dbReference type="InterPro" id="IPR016186">
    <property type="entry name" value="C-type_lectin-like/link_sf"/>
</dbReference>
<proteinExistence type="predicted"/>
<dbReference type="EMBL" id="CAFBOZ010000103">
    <property type="protein sequence ID" value="CAB5003857.1"/>
    <property type="molecule type" value="Genomic_DNA"/>
</dbReference>
<dbReference type="CDD" id="cd00063">
    <property type="entry name" value="FN3"/>
    <property type="match status" value="1"/>
</dbReference>
<dbReference type="SUPFAM" id="SSF56436">
    <property type="entry name" value="C-type lectin-like"/>
    <property type="match status" value="1"/>
</dbReference>
<dbReference type="Gene3D" id="2.60.40.10">
    <property type="entry name" value="Immunoglobulins"/>
    <property type="match status" value="2"/>
</dbReference>
<gene>
    <name evidence="2" type="ORF">UFOPK3992_00835</name>
</gene>
<protein>
    <submittedName>
        <fullName evidence="2">Unannotated protein</fullName>
    </submittedName>
</protein>
<organism evidence="2">
    <name type="scientific">freshwater metagenome</name>
    <dbReference type="NCBI Taxonomy" id="449393"/>
    <lineage>
        <taxon>unclassified sequences</taxon>
        <taxon>metagenomes</taxon>
        <taxon>ecological metagenomes</taxon>
    </lineage>
</organism>
<reference evidence="2" key="1">
    <citation type="submission" date="2020-05" db="EMBL/GenBank/DDBJ databases">
        <authorList>
            <person name="Chiriac C."/>
            <person name="Salcher M."/>
            <person name="Ghai R."/>
            <person name="Kavagutti S V."/>
        </authorList>
    </citation>
    <scope>NUCLEOTIDE SEQUENCE</scope>
</reference>
<dbReference type="SUPFAM" id="SSF49265">
    <property type="entry name" value="Fibronectin type III"/>
    <property type="match status" value="1"/>
</dbReference>
<dbReference type="Gene3D" id="3.10.100.10">
    <property type="entry name" value="Mannose-Binding Protein A, subunit A"/>
    <property type="match status" value="1"/>
</dbReference>
<dbReference type="InterPro" id="IPR016187">
    <property type="entry name" value="CTDL_fold"/>
</dbReference>
<accession>A0A6J7PEL0</accession>
<dbReference type="PROSITE" id="PS50853">
    <property type="entry name" value="FN3"/>
    <property type="match status" value="1"/>
</dbReference>
<dbReference type="InterPro" id="IPR036116">
    <property type="entry name" value="FN3_sf"/>
</dbReference>
<sequence length="508" mass="51223">MRRLFRRSGVGIAVVIGCLIAPLVAIASAASNPAISAPATLTVLAGTTTPIADVSVSTGFSGNVRITASSTAGTIAVDAVTGVTATLDRTYQAGSALSGASIGFEGSVAAVNAALATLRLTTASSATPSSGTVSVWATRAGAAFDPDTGHYYEDVSALSTWATAKSAAATRSFNGLTGYLVTMTSAREQLFIKNRVKSTESWMGATDTAQSINTAVGSTVYADNAAAQGHWYWVTGPEAGVHFADQTATRVGSACTPSVVAAFGGAYNAWYQGTPRICDVTLRDYAEYVGSTRQWDVLAAASEVATYVTEYGGRSETALEQVSASIAVSVAVPPSAISNLAATPGDTQVSLIWTAGTTGTMGGNAATEVVQIQSGGTWSALPSSGSGPIVTDIVATGTARSAVVTGLTNAQSVSLRVCVANAVAATNSNVVATTPYPPPDAPVDFTATPGNRALGLSWTAPSLGGAPAITAYRLDVVGQPELSRDLPASPTTATLSGLVNGTAYTHRG</sequence>
<dbReference type="AlphaFoldDB" id="A0A6J7PEL0"/>
<evidence type="ECO:0000313" key="2">
    <source>
        <dbReference type="EMBL" id="CAB5003857.1"/>
    </source>
</evidence>